<evidence type="ECO:0000256" key="1">
    <source>
        <dbReference type="ARBA" id="ARBA00004651"/>
    </source>
</evidence>
<dbReference type="RefSeq" id="WP_382355424.1">
    <property type="nucleotide sequence ID" value="NZ_JBHSMC010000041.1"/>
</dbReference>
<feature type="transmembrane region" description="Helical" evidence="8">
    <location>
        <begin position="284"/>
        <end position="305"/>
    </location>
</feature>
<dbReference type="PANTHER" id="PTHR21716">
    <property type="entry name" value="TRANSMEMBRANE PROTEIN"/>
    <property type="match status" value="1"/>
</dbReference>
<feature type="transmembrane region" description="Helical" evidence="8">
    <location>
        <begin position="219"/>
        <end position="241"/>
    </location>
</feature>
<comment type="similarity">
    <text evidence="2">Belongs to the autoinducer-2 exporter (AI-2E) (TC 2.A.86) family.</text>
</comment>
<dbReference type="InterPro" id="IPR002549">
    <property type="entry name" value="AI-2E-like"/>
</dbReference>
<feature type="transmembrane region" description="Helical" evidence="8">
    <location>
        <begin position="33"/>
        <end position="54"/>
    </location>
</feature>
<keyword evidence="10" id="KW-1185">Reference proteome</keyword>
<dbReference type="PANTHER" id="PTHR21716:SF53">
    <property type="entry name" value="PERMEASE PERM-RELATED"/>
    <property type="match status" value="1"/>
</dbReference>
<sequence>MTKSKLQFWSLQILIIIAIIYVGSKITFLLEPIGIFVTTLFFPIIITLFLYFLLNPIVKFLTRKKVPFFVAIILVYVGSFFLGLIMISYFISPITLQFNELYNAIPIYIRKATHFFESVIHSSEIKMIQEDYSELFETGKEKLFEFANTLPDIVTGWIYNFFGIMSKIAIILVSVPFLLFYMFKDGYKFPMAVSRFFPTSYRDEVITIMKETGETLSSYIRGQVTVALIVGTLSLIGYLIIDLPFPLVMAMLVMVTNIIPYVGPILGGAPAVIVALFDSPVKALLVILVILIAQQLEGNVISPLILGKNLDVHPATIIIILLAAGNIAGLVGMVLAVPFYAVTKVIVLNIRKIIKVRQQKKPAT</sequence>
<evidence type="ECO:0000313" key="9">
    <source>
        <dbReference type="EMBL" id="MFC5466846.1"/>
    </source>
</evidence>
<reference evidence="10" key="1">
    <citation type="journal article" date="2019" name="Int. J. Syst. Evol. Microbiol.">
        <title>The Global Catalogue of Microorganisms (GCM) 10K type strain sequencing project: providing services to taxonomists for standard genome sequencing and annotation.</title>
        <authorList>
            <consortium name="The Broad Institute Genomics Platform"/>
            <consortium name="The Broad Institute Genome Sequencing Center for Infectious Disease"/>
            <person name="Wu L."/>
            <person name="Ma J."/>
        </authorList>
    </citation>
    <scope>NUCLEOTIDE SEQUENCE [LARGE SCALE GENOMIC DNA]</scope>
    <source>
        <strain evidence="10">CGMCC 1.12237</strain>
    </source>
</reference>
<name>A0ABW0LQN7_9BACI</name>
<feature type="transmembrane region" description="Helical" evidence="8">
    <location>
        <begin position="317"/>
        <end position="342"/>
    </location>
</feature>
<feature type="transmembrane region" description="Helical" evidence="8">
    <location>
        <begin position="247"/>
        <end position="277"/>
    </location>
</feature>
<dbReference type="Pfam" id="PF01594">
    <property type="entry name" value="AI-2E_transport"/>
    <property type="match status" value="1"/>
</dbReference>
<evidence type="ECO:0000313" key="10">
    <source>
        <dbReference type="Proteomes" id="UP001596147"/>
    </source>
</evidence>
<evidence type="ECO:0000256" key="7">
    <source>
        <dbReference type="ARBA" id="ARBA00023136"/>
    </source>
</evidence>
<organism evidence="9 10">
    <name type="scientific">Lederbergia graminis</name>
    <dbReference type="NCBI Taxonomy" id="735518"/>
    <lineage>
        <taxon>Bacteria</taxon>
        <taxon>Bacillati</taxon>
        <taxon>Bacillota</taxon>
        <taxon>Bacilli</taxon>
        <taxon>Bacillales</taxon>
        <taxon>Bacillaceae</taxon>
        <taxon>Lederbergia</taxon>
    </lineage>
</organism>
<evidence type="ECO:0000256" key="4">
    <source>
        <dbReference type="ARBA" id="ARBA00022475"/>
    </source>
</evidence>
<evidence type="ECO:0000256" key="5">
    <source>
        <dbReference type="ARBA" id="ARBA00022692"/>
    </source>
</evidence>
<feature type="transmembrane region" description="Helical" evidence="8">
    <location>
        <begin position="7"/>
        <end position="27"/>
    </location>
</feature>
<keyword evidence="4" id="KW-1003">Cell membrane</keyword>
<comment type="subcellular location">
    <subcellularLocation>
        <location evidence="1">Cell membrane</location>
        <topology evidence="1">Multi-pass membrane protein</topology>
    </subcellularLocation>
</comment>
<dbReference type="EMBL" id="JBHSMC010000041">
    <property type="protein sequence ID" value="MFC5466846.1"/>
    <property type="molecule type" value="Genomic_DNA"/>
</dbReference>
<feature type="transmembrane region" description="Helical" evidence="8">
    <location>
        <begin position="66"/>
        <end position="91"/>
    </location>
</feature>
<keyword evidence="6 8" id="KW-1133">Transmembrane helix</keyword>
<gene>
    <name evidence="9" type="ORF">ACFPM4_19155</name>
</gene>
<dbReference type="Proteomes" id="UP001596147">
    <property type="component" value="Unassembled WGS sequence"/>
</dbReference>
<protein>
    <submittedName>
        <fullName evidence="9">AI-2E family transporter</fullName>
    </submittedName>
</protein>
<keyword evidence="5 8" id="KW-0812">Transmembrane</keyword>
<evidence type="ECO:0000256" key="8">
    <source>
        <dbReference type="SAM" id="Phobius"/>
    </source>
</evidence>
<feature type="transmembrane region" description="Helical" evidence="8">
    <location>
        <begin position="157"/>
        <end position="181"/>
    </location>
</feature>
<evidence type="ECO:0000256" key="2">
    <source>
        <dbReference type="ARBA" id="ARBA00009773"/>
    </source>
</evidence>
<evidence type="ECO:0000256" key="6">
    <source>
        <dbReference type="ARBA" id="ARBA00022989"/>
    </source>
</evidence>
<evidence type="ECO:0000256" key="3">
    <source>
        <dbReference type="ARBA" id="ARBA00022448"/>
    </source>
</evidence>
<keyword evidence="7 8" id="KW-0472">Membrane</keyword>
<accession>A0ABW0LQN7</accession>
<proteinExistence type="inferred from homology"/>
<keyword evidence="3" id="KW-0813">Transport</keyword>
<comment type="caution">
    <text evidence="9">The sequence shown here is derived from an EMBL/GenBank/DDBJ whole genome shotgun (WGS) entry which is preliminary data.</text>
</comment>